<dbReference type="Pfam" id="PF01893">
    <property type="entry name" value="UPF0058"/>
    <property type="match status" value="1"/>
</dbReference>
<accession>A0A0H1QXC5</accession>
<evidence type="ECO:0000313" key="1">
    <source>
        <dbReference type="EMBL" id="KLK87595.1"/>
    </source>
</evidence>
<evidence type="ECO:0000313" key="2">
    <source>
        <dbReference type="Proteomes" id="UP000035301"/>
    </source>
</evidence>
<dbReference type="AlphaFoldDB" id="A0A0H1QXC5"/>
<dbReference type="SUPFAM" id="SSF140371">
    <property type="entry name" value="Vng1086c-like"/>
    <property type="match status" value="1"/>
</dbReference>
<dbReference type="Gene3D" id="1.20.1270.110">
    <property type="entry name" value="Uncharacterised protein family UPF0058"/>
    <property type="match status" value="1"/>
</dbReference>
<dbReference type="PANTHER" id="PTHR42203">
    <property type="entry name" value="UPF0058 PROTEIN MJ1205"/>
    <property type="match status" value="1"/>
</dbReference>
<dbReference type="InterPro" id="IPR002753">
    <property type="entry name" value="UPF0058"/>
</dbReference>
<dbReference type="STRING" id="1550566.SZ63_09845"/>
<keyword evidence="2" id="KW-1185">Reference proteome</keyword>
<dbReference type="EMBL" id="JXOJ01000005">
    <property type="protein sequence ID" value="KLK87595.1"/>
    <property type="molecule type" value="Genomic_DNA"/>
</dbReference>
<gene>
    <name evidence="1" type="ORF">SZ63_09845</name>
</gene>
<comment type="caution">
    <text evidence="1">The sequence shown here is derived from an EMBL/GenBank/DDBJ whole genome shotgun (WGS) entry which is preliminary data.</text>
</comment>
<proteinExistence type="predicted"/>
<dbReference type="InterPro" id="IPR036519">
    <property type="entry name" value="UPF0058_sf"/>
</dbReference>
<dbReference type="OrthoDB" id="177623at2157"/>
<dbReference type="RefSeq" id="WP_048112360.1">
    <property type="nucleotide sequence ID" value="NZ_JXOJ01000005.1"/>
</dbReference>
<dbReference type="GeneID" id="66130663"/>
<sequence>MHKEELIALHGILTEIKDFFELQNPELKFSQYYALKIDPSQVHKSKMEHKYAIFVLGTELANAMKDVEFSSSGRISARMKELAEKTLKEIEYLQ</sequence>
<dbReference type="PANTHER" id="PTHR42203:SF2">
    <property type="entry name" value="UPF0058 PROTEIN MJ1205"/>
    <property type="match status" value="1"/>
</dbReference>
<dbReference type="Proteomes" id="UP000035301">
    <property type="component" value="Unassembled WGS sequence"/>
</dbReference>
<organism evidence="1 2">
    <name type="scientific">Methanoculleus sediminis</name>
    <dbReference type="NCBI Taxonomy" id="1550566"/>
    <lineage>
        <taxon>Archaea</taxon>
        <taxon>Methanobacteriati</taxon>
        <taxon>Methanobacteriota</taxon>
        <taxon>Stenosarchaea group</taxon>
        <taxon>Methanomicrobia</taxon>
        <taxon>Methanomicrobiales</taxon>
        <taxon>Methanomicrobiaceae</taxon>
        <taxon>Methanoculleus</taxon>
    </lineage>
</organism>
<dbReference type="PATRIC" id="fig|1550566.3.peg.2143"/>
<name>A0A0H1QXC5_9EURY</name>
<reference evidence="1 2" key="1">
    <citation type="journal article" date="2015" name="Int. J. Syst. Evol. Microbiol.">
        <title>Methanoculleus sediminis sp. nov., a methanogen from sediments near a submarine mud volcano.</title>
        <authorList>
            <person name="Chen S.C."/>
            <person name="Chen M.F."/>
            <person name="Lai M.C."/>
            <person name="Weng C.Y."/>
            <person name="Wu S.Y."/>
            <person name="Lin S."/>
            <person name="Yang T.F."/>
            <person name="Chen P.C."/>
        </authorList>
    </citation>
    <scope>NUCLEOTIDE SEQUENCE [LARGE SCALE GENOMIC DNA]</scope>
    <source>
        <strain evidence="1 2">S3Fa</strain>
    </source>
</reference>
<protein>
    <submittedName>
        <fullName evidence="1">Metal-binding protein</fullName>
    </submittedName>
</protein>